<dbReference type="Proteomes" id="UP000011014">
    <property type="component" value="Unassembled WGS sequence"/>
</dbReference>
<keyword evidence="2" id="KW-1015">Disulfide bond</keyword>
<dbReference type="SUPFAM" id="SSF49854">
    <property type="entry name" value="Spermadhesin, CUB domain"/>
    <property type="match status" value="7"/>
</dbReference>
<feature type="domain" description="CUB" evidence="4">
    <location>
        <begin position="58"/>
        <end position="177"/>
    </location>
</feature>
<dbReference type="InterPro" id="IPR000859">
    <property type="entry name" value="CUB_dom"/>
</dbReference>
<feature type="domain" description="CUB" evidence="4">
    <location>
        <begin position="295"/>
        <end position="413"/>
    </location>
</feature>
<keyword evidence="1" id="KW-0677">Repeat</keyword>
<feature type="domain" description="CUB" evidence="4">
    <location>
        <begin position="178"/>
        <end position="293"/>
    </location>
</feature>
<feature type="domain" description="CUB" evidence="4">
    <location>
        <begin position="420"/>
        <end position="539"/>
    </location>
</feature>
<name>E4YXM6_OIKDI</name>
<dbReference type="EMBL" id="FN655823">
    <property type="protein sequence ID" value="CBY40209.1"/>
    <property type="molecule type" value="Genomic_DNA"/>
</dbReference>
<dbReference type="SMART" id="SM00042">
    <property type="entry name" value="CUB"/>
    <property type="match status" value="6"/>
</dbReference>
<dbReference type="Pfam" id="PF00431">
    <property type="entry name" value="CUB"/>
    <property type="match status" value="6"/>
</dbReference>
<evidence type="ECO:0000256" key="2">
    <source>
        <dbReference type="ARBA" id="ARBA00023157"/>
    </source>
</evidence>
<organism evidence="5">
    <name type="scientific">Oikopleura dioica</name>
    <name type="common">Tunicate</name>
    <dbReference type="NCBI Taxonomy" id="34765"/>
    <lineage>
        <taxon>Eukaryota</taxon>
        <taxon>Metazoa</taxon>
        <taxon>Chordata</taxon>
        <taxon>Tunicata</taxon>
        <taxon>Appendicularia</taxon>
        <taxon>Copelata</taxon>
        <taxon>Oikopleuridae</taxon>
        <taxon>Oikopleura</taxon>
    </lineage>
</organism>
<evidence type="ECO:0000259" key="4">
    <source>
        <dbReference type="PROSITE" id="PS01180"/>
    </source>
</evidence>
<reference evidence="5" key="1">
    <citation type="journal article" date="2010" name="Science">
        <title>Plasticity of animal genome architecture unmasked by rapid evolution of a pelagic tunicate.</title>
        <authorList>
            <person name="Denoeud F."/>
            <person name="Henriet S."/>
            <person name="Mungpakdee S."/>
            <person name="Aury J.M."/>
            <person name="Da Silva C."/>
            <person name="Brinkmann H."/>
            <person name="Mikhaleva J."/>
            <person name="Olsen L.C."/>
            <person name="Jubin C."/>
            <person name="Canestro C."/>
            <person name="Bouquet J.M."/>
            <person name="Danks G."/>
            <person name="Poulain J."/>
            <person name="Campsteijn C."/>
            <person name="Adamski M."/>
            <person name="Cross I."/>
            <person name="Yadetie F."/>
            <person name="Muffato M."/>
            <person name="Louis A."/>
            <person name="Butcher S."/>
            <person name="Tsagkogeorga G."/>
            <person name="Konrad A."/>
            <person name="Singh S."/>
            <person name="Jensen M.F."/>
            <person name="Cong E.H."/>
            <person name="Eikeseth-Otteraa H."/>
            <person name="Noel B."/>
            <person name="Anthouard V."/>
            <person name="Porcel B.M."/>
            <person name="Kachouri-Lafond R."/>
            <person name="Nishino A."/>
            <person name="Ugolini M."/>
            <person name="Chourrout P."/>
            <person name="Nishida H."/>
            <person name="Aasland R."/>
            <person name="Huzurbazar S."/>
            <person name="Westhof E."/>
            <person name="Delsuc F."/>
            <person name="Lehrach H."/>
            <person name="Reinhardt R."/>
            <person name="Weissenbach J."/>
            <person name="Roy S.W."/>
            <person name="Artiguenave F."/>
            <person name="Postlethwait J.H."/>
            <person name="Manak J.R."/>
            <person name="Thompson E.M."/>
            <person name="Jaillon O."/>
            <person name="Du Pasquier L."/>
            <person name="Boudinot P."/>
            <person name="Liberles D.A."/>
            <person name="Volff J.N."/>
            <person name="Philippe H."/>
            <person name="Lenhard B."/>
            <person name="Roest Crollius H."/>
            <person name="Wincker P."/>
            <person name="Chourrout D."/>
        </authorList>
    </citation>
    <scope>NUCLEOTIDE SEQUENCE [LARGE SCALE GENOMIC DNA]</scope>
</reference>
<sequence length="1365" mass="153289">YEGIFQSREKHFWCSTNKPVIGKEMHSTQNMLKFIFKSDNRNERSGFAMEWSFSNNECGSQILQEQEGTIGSPGYFSTPAANYPANMNCVWTINAEKNAHIELVFTDFWLQDMDNDLCLTDYVDVWNGKEINTEKIGQYCGRRLPPPARSNLDHLVLNMISDGNKEYKGFAAKYEQVCGTLFVDEYIGYITNIGFGLGSYRPNTDCFWNITMTDKNALIEARFLEFDIEYSPGCSSDYVALYETEKAQENLIRKECGSSRPNGWITARGTMIVNFVTNDKVEKSGFEIQFTVDECGGSYQGKSGSIANWHPDGFAGQHQNLDCIWVLRTEDVNYSVKVTSWIHFDLPVNVNCSSGSYLAAYEEESILESDLIGRYCGKSPPRFLQSKSNQMTLRYKTDAGVPSSGFELKWAQTIGSTYGCGGNVKVTTTTTITSPLYPAADYPDNLECVWNIYSDEPSISLKYEIKHFDLEPREGITSVCYDYLEIIDGATFQDRVMFGPECGEIGKQVIKGTHQQNVMIFVSDEVGAASGFEILVTAYNSQCGGELAVSDEWQDINWNYMGDNSHCQWTLKSDSHHFISIQTQTMSLPAPTDEYKLPIELRATANYQVLLDSLAARRVTKIDMTADINKNVLFSLPFFLGLFDDYNQDPRFYIKFAVKLTQPDTYETTISNSQYERLAAVQHTAQDFFDLLDFIELRIEDHYIGVWNKDTGALFIEVDDSIENAFIDRKELVTLKVKTQEYPGTFKVTDVAYGVGGTTQVFQLEPLQVVAGKKLGELERMYKTVSVELDVKLDARNDLDTWVNIIQVTLDNGQSNSIPGDRMPLISLQPTSSQFHIAWGLNDNKNYVTITENQPLNKWIHLEISQSKTSTGKYVHDVKVDGRNYAGVVQEQPQDYVDLIVYAASPFGEIAHAQIRNFKITTQSDGSWEVFTGEDCNSPCGGTGPCDFCGSVGFCCSGNTHNTNTGCTTDMLAAVFASGATDWSFRRGEVCAGNGYGSHFVDKGPIECEMFCENDLRCVGFVYQYETSVCAFVDSFTGDCSDDPEHMTGFLNRYECSNNHNCENSFVEFADINVQHGVGQRKRYCGSTKPPVFNSLGSYATITTQHDGSGRNPTFKARVKGEACNRVLEDSNGVILSHFGGGYYPKNLNCQIRIQGEQGSKIAIFFSFFDLECSESCRNDKLEIGNRVTHCCKDLPDPYFYAGTYLQLDFTTDGNDIVGEGFKADYTCNHSGCGGKVSGYNGYLYPYNWPQLYESNQNCEWQISSADDTSMYVKIEELNIFPNGTDKDSSCYADEYLQIFEASPQDPHKKSMLKTCGVGSQPPITIYARYGPRALATVVFRTGNRSRSGIEGNWNGFKINWYQKE</sequence>
<evidence type="ECO:0000256" key="1">
    <source>
        <dbReference type="ARBA" id="ARBA00022737"/>
    </source>
</evidence>
<protein>
    <recommendedName>
        <fullName evidence="4">CUB domain-containing protein</fullName>
    </recommendedName>
</protein>
<feature type="domain" description="CUB" evidence="4">
    <location>
        <begin position="1124"/>
        <end position="1229"/>
    </location>
</feature>
<dbReference type="PANTHER" id="PTHR24251:SF30">
    <property type="entry name" value="MEMBRANE FRIZZLED-RELATED PROTEIN"/>
    <property type="match status" value="1"/>
</dbReference>
<dbReference type="PROSITE" id="PS01180">
    <property type="entry name" value="CUB"/>
    <property type="match status" value="6"/>
</dbReference>
<dbReference type="CDD" id="cd00041">
    <property type="entry name" value="CUB"/>
    <property type="match status" value="6"/>
</dbReference>
<feature type="domain" description="CUB" evidence="4">
    <location>
        <begin position="1233"/>
        <end position="1364"/>
    </location>
</feature>
<proteinExistence type="predicted"/>
<feature type="non-terminal residue" evidence="5">
    <location>
        <position position="1"/>
    </location>
</feature>
<evidence type="ECO:0000313" key="5">
    <source>
        <dbReference type="EMBL" id="CBY40209.1"/>
    </source>
</evidence>
<dbReference type="PANTHER" id="PTHR24251">
    <property type="entry name" value="OVOCHYMASE-RELATED"/>
    <property type="match status" value="1"/>
</dbReference>
<accession>E4YXM6</accession>
<dbReference type="Gene3D" id="2.60.120.290">
    <property type="entry name" value="Spermadhesin, CUB domain"/>
    <property type="match status" value="7"/>
</dbReference>
<gene>
    <name evidence="5" type="ORF">GSOID_T00022188001</name>
</gene>
<comment type="caution">
    <text evidence="3">Lacks conserved residue(s) required for the propagation of feature annotation.</text>
</comment>
<dbReference type="FunFam" id="2.60.120.290:FF:000005">
    <property type="entry name" value="Procollagen C-endopeptidase enhancer 1"/>
    <property type="match status" value="2"/>
</dbReference>
<evidence type="ECO:0000256" key="3">
    <source>
        <dbReference type="PROSITE-ProRule" id="PRU00059"/>
    </source>
</evidence>
<dbReference type="InterPro" id="IPR035914">
    <property type="entry name" value="Sperma_CUB_dom_sf"/>
</dbReference>